<dbReference type="EMBL" id="FORQ01000003">
    <property type="protein sequence ID" value="SFI99811.1"/>
    <property type="molecule type" value="Genomic_DNA"/>
</dbReference>
<dbReference type="AlphaFoldDB" id="A0A1I3MS95"/>
<evidence type="ECO:0000313" key="1">
    <source>
        <dbReference type="EMBL" id="SFI99811.1"/>
    </source>
</evidence>
<dbReference type="Proteomes" id="UP000242560">
    <property type="component" value="Unassembled WGS sequence"/>
</dbReference>
<organism evidence="1 2">
    <name type="scientific">Kaistella treverensis</name>
    <dbReference type="NCBI Taxonomy" id="631455"/>
    <lineage>
        <taxon>Bacteria</taxon>
        <taxon>Pseudomonadati</taxon>
        <taxon>Bacteroidota</taxon>
        <taxon>Flavobacteriia</taxon>
        <taxon>Flavobacteriales</taxon>
        <taxon>Weeksellaceae</taxon>
        <taxon>Chryseobacterium group</taxon>
        <taxon>Kaistella</taxon>
    </lineage>
</organism>
<gene>
    <name evidence="1" type="ORF">SAMN05421638_1762</name>
</gene>
<proteinExistence type="predicted"/>
<sequence length="43" mass="4850">MLARQSFFTTLKTLTLASLAPLKKFAAKTDSFFISEELKKTPK</sequence>
<name>A0A1I3MS95_9FLAO</name>
<reference evidence="2" key="1">
    <citation type="submission" date="2016-10" db="EMBL/GenBank/DDBJ databases">
        <authorList>
            <person name="Varghese N."/>
            <person name="Submissions S."/>
        </authorList>
    </citation>
    <scope>NUCLEOTIDE SEQUENCE [LARGE SCALE GENOMIC DNA]</scope>
    <source>
        <strain evidence="2">DSM 22251</strain>
    </source>
</reference>
<accession>A0A1I3MS95</accession>
<protein>
    <submittedName>
        <fullName evidence="1">Uncharacterized protein</fullName>
    </submittedName>
</protein>
<keyword evidence="2" id="KW-1185">Reference proteome</keyword>
<evidence type="ECO:0000313" key="2">
    <source>
        <dbReference type="Proteomes" id="UP000242560"/>
    </source>
</evidence>